<dbReference type="SMART" id="SM01134">
    <property type="entry name" value="DeoRC"/>
    <property type="match status" value="1"/>
</dbReference>
<dbReference type="Gene3D" id="1.10.10.10">
    <property type="entry name" value="Winged helix-like DNA-binding domain superfamily/Winged helix DNA-binding domain"/>
    <property type="match status" value="1"/>
</dbReference>
<dbReference type="RefSeq" id="WP_138093147.1">
    <property type="nucleotide sequence ID" value="NZ_CP040428.1"/>
</dbReference>
<dbReference type="InterPro" id="IPR036390">
    <property type="entry name" value="WH_DNA-bd_sf"/>
</dbReference>
<proteinExistence type="predicted"/>
<evidence type="ECO:0000256" key="1">
    <source>
        <dbReference type="ARBA" id="ARBA00023015"/>
    </source>
</evidence>
<feature type="domain" description="HTH deoR-type" evidence="3">
    <location>
        <begin position="3"/>
        <end position="58"/>
    </location>
</feature>
<dbReference type="EMBL" id="CP040428">
    <property type="protein sequence ID" value="QCT18197.1"/>
    <property type="molecule type" value="Genomic_DNA"/>
</dbReference>
<gene>
    <name evidence="4" type="ORF">FEM41_00330</name>
</gene>
<dbReference type="InterPro" id="IPR037171">
    <property type="entry name" value="NagB/RpiA_transferase-like"/>
</dbReference>
<dbReference type="InterPro" id="IPR050313">
    <property type="entry name" value="Carb_Metab_HTH_regulators"/>
</dbReference>
<dbReference type="AlphaFoldDB" id="A0A4V1G728"/>
<sequence length="259" mass="28259">MVVNERREKILTRLASTGYLSASQLSEEFNVDSSTIRRDLIYLEKYGHIIRTHGGVLPALSTEEQDTPYSIRKSRHHAEKVAIADYAASLVKDGDSVILDNGSTTYELAVLLALKKHLTVITNDLNISMLLCQYPAINLNVTGGAVTGNSFTLVGPDATRKFSEVYADWAFMGAEGVHPEAGITNVNAIEIPTKLAILGAAKTRVILADSSKIGYRAVSHVCPLSSIDMIITDRKKTDKLMADFGDKLRFTDGSTNIRS</sequence>
<dbReference type="PANTHER" id="PTHR30363">
    <property type="entry name" value="HTH-TYPE TRANSCRIPTIONAL REGULATOR SRLR-RELATED"/>
    <property type="match status" value="1"/>
</dbReference>
<evidence type="ECO:0000313" key="5">
    <source>
        <dbReference type="Proteomes" id="UP000302163"/>
    </source>
</evidence>
<dbReference type="Pfam" id="PF00455">
    <property type="entry name" value="DeoRC"/>
    <property type="match status" value="1"/>
</dbReference>
<keyword evidence="1" id="KW-0805">Transcription regulation</keyword>
<dbReference type="SUPFAM" id="SSF46785">
    <property type="entry name" value="Winged helix' DNA-binding domain"/>
    <property type="match status" value="1"/>
</dbReference>
<dbReference type="PANTHER" id="PTHR30363:SF44">
    <property type="entry name" value="AGA OPERON TRANSCRIPTIONAL REPRESSOR-RELATED"/>
    <property type="match status" value="1"/>
</dbReference>
<evidence type="ECO:0000259" key="3">
    <source>
        <dbReference type="PROSITE" id="PS51000"/>
    </source>
</evidence>
<accession>A0A4V1G728</accession>
<dbReference type="InterPro" id="IPR014036">
    <property type="entry name" value="DeoR-like_C"/>
</dbReference>
<dbReference type="Gene3D" id="3.40.50.1360">
    <property type="match status" value="1"/>
</dbReference>
<dbReference type="Proteomes" id="UP000302163">
    <property type="component" value="Chromosome"/>
</dbReference>
<name>A0A4V1G728_9ENTR</name>
<reference evidence="4 5" key="1">
    <citation type="submission" date="2019-05" db="EMBL/GenBank/DDBJ databases">
        <title>Complete genome sequence of Izhakiella calystegiae KSNA2, an endophyte isolated from beach morning glory (Calystegia soldanella).</title>
        <authorList>
            <person name="Jiang L."/>
            <person name="Jeong J.C."/>
            <person name="Kim C.Y."/>
            <person name="Kim D.H."/>
            <person name="Kim S.W."/>
            <person name="Lee j."/>
        </authorList>
    </citation>
    <scope>NUCLEOTIDE SEQUENCE [LARGE SCALE GENOMIC DNA]</scope>
    <source>
        <strain evidence="4 5">KSNA2</strain>
    </source>
</reference>
<dbReference type="KEGG" id="izh:FEM41_00330"/>
<dbReference type="OrthoDB" id="5685843at2"/>
<dbReference type="InterPro" id="IPR036388">
    <property type="entry name" value="WH-like_DNA-bd_sf"/>
</dbReference>
<dbReference type="PRINTS" id="PR00037">
    <property type="entry name" value="HTHLACR"/>
</dbReference>
<dbReference type="InterPro" id="IPR001034">
    <property type="entry name" value="DeoR_HTH"/>
</dbReference>
<dbReference type="SUPFAM" id="SSF100950">
    <property type="entry name" value="NagB/RpiA/CoA transferase-like"/>
    <property type="match status" value="1"/>
</dbReference>
<dbReference type="Pfam" id="PF08220">
    <property type="entry name" value="HTH_DeoR"/>
    <property type="match status" value="1"/>
</dbReference>
<keyword evidence="2" id="KW-0804">Transcription</keyword>
<dbReference type="GO" id="GO:0003700">
    <property type="term" value="F:DNA-binding transcription factor activity"/>
    <property type="evidence" value="ECO:0007669"/>
    <property type="project" value="InterPro"/>
</dbReference>
<keyword evidence="5" id="KW-1185">Reference proteome</keyword>
<evidence type="ECO:0000256" key="2">
    <source>
        <dbReference type="ARBA" id="ARBA00023163"/>
    </source>
</evidence>
<protein>
    <submittedName>
        <fullName evidence="4">DeoR/GlpR transcriptional regulator</fullName>
    </submittedName>
</protein>
<dbReference type="SMART" id="SM00420">
    <property type="entry name" value="HTH_DEOR"/>
    <property type="match status" value="1"/>
</dbReference>
<organism evidence="4 5">
    <name type="scientific">Jejubacter calystegiae</name>
    <dbReference type="NCBI Taxonomy" id="2579935"/>
    <lineage>
        <taxon>Bacteria</taxon>
        <taxon>Pseudomonadati</taxon>
        <taxon>Pseudomonadota</taxon>
        <taxon>Gammaproteobacteria</taxon>
        <taxon>Enterobacterales</taxon>
        <taxon>Enterobacteriaceae</taxon>
        <taxon>Jejubacter</taxon>
    </lineage>
</organism>
<evidence type="ECO:0000313" key="4">
    <source>
        <dbReference type="EMBL" id="QCT18197.1"/>
    </source>
</evidence>
<dbReference type="PROSITE" id="PS51000">
    <property type="entry name" value="HTH_DEOR_2"/>
    <property type="match status" value="1"/>
</dbReference>